<organism evidence="1 2">
    <name type="scientific">Eumeta variegata</name>
    <name type="common">Bagworm moth</name>
    <name type="synonym">Eumeta japonica</name>
    <dbReference type="NCBI Taxonomy" id="151549"/>
    <lineage>
        <taxon>Eukaryota</taxon>
        <taxon>Metazoa</taxon>
        <taxon>Ecdysozoa</taxon>
        <taxon>Arthropoda</taxon>
        <taxon>Hexapoda</taxon>
        <taxon>Insecta</taxon>
        <taxon>Pterygota</taxon>
        <taxon>Neoptera</taxon>
        <taxon>Endopterygota</taxon>
        <taxon>Lepidoptera</taxon>
        <taxon>Glossata</taxon>
        <taxon>Ditrysia</taxon>
        <taxon>Tineoidea</taxon>
        <taxon>Psychidae</taxon>
        <taxon>Oiketicinae</taxon>
        <taxon>Eumeta</taxon>
    </lineage>
</organism>
<reference evidence="1 2" key="1">
    <citation type="journal article" date="2019" name="Commun. Biol.">
        <title>The bagworm genome reveals a unique fibroin gene that provides high tensile strength.</title>
        <authorList>
            <person name="Kono N."/>
            <person name="Nakamura H."/>
            <person name="Ohtoshi R."/>
            <person name="Tomita M."/>
            <person name="Numata K."/>
            <person name="Arakawa K."/>
        </authorList>
    </citation>
    <scope>NUCLEOTIDE SEQUENCE [LARGE SCALE GENOMIC DNA]</scope>
</reference>
<dbReference type="AlphaFoldDB" id="A0A4C1YG65"/>
<evidence type="ECO:0000313" key="2">
    <source>
        <dbReference type="Proteomes" id="UP000299102"/>
    </source>
</evidence>
<name>A0A4C1YG65_EUMVA</name>
<evidence type="ECO:0000313" key="1">
    <source>
        <dbReference type="EMBL" id="GBP74313.1"/>
    </source>
</evidence>
<dbReference type="Proteomes" id="UP000299102">
    <property type="component" value="Unassembled WGS sequence"/>
</dbReference>
<accession>A0A4C1YG65</accession>
<keyword evidence="2" id="KW-1185">Reference proteome</keyword>
<sequence>MPVREFAPTHTINDTNLGVAIPSKYSDTECCAISLRRVLRDIAEQGACAAWGTLQTRHDTTNTGLHYSLTTSLSH</sequence>
<proteinExistence type="predicted"/>
<comment type="caution">
    <text evidence="1">The sequence shown here is derived from an EMBL/GenBank/DDBJ whole genome shotgun (WGS) entry which is preliminary data.</text>
</comment>
<dbReference type="EMBL" id="BGZK01001202">
    <property type="protein sequence ID" value="GBP74313.1"/>
    <property type="molecule type" value="Genomic_DNA"/>
</dbReference>
<gene>
    <name evidence="1" type="ORF">EVAR_42892_1</name>
</gene>
<protein>
    <submittedName>
        <fullName evidence="1">Uncharacterized protein</fullName>
    </submittedName>
</protein>